<keyword evidence="3" id="KW-0343">GTPase activation</keyword>
<gene>
    <name evidence="13" type="primary">Vigan.01G539400</name>
    <name evidence="13" type="ORF">VIGAN_01539400</name>
</gene>
<dbReference type="PANTHER" id="PTHR45933">
    <property type="entry name" value="PROTEIN C2-DOMAIN ABA-RELATED 4"/>
    <property type="match status" value="1"/>
</dbReference>
<sequence length="198" mass="22448">MDEQLRLLKVIVVQGKRLVIRDFKSSDPYVVVKLGNQVTWIYISILPCVYFSHQKSYTVEHCKCFIIMNQTAKTRVIHCSLNPVWNEELSFTLTEPFGLLNLEVFDKDFLKADDKMGSSYLNLQPLMSASRLRDILKVSSASGETTLRKVTPDSENCLARESSISCVNGEVVQNVWLRLRGVESGELQLTIKLISSSN</sequence>
<keyword evidence="4" id="KW-1003">Cell membrane</keyword>
<organism evidence="13 14">
    <name type="scientific">Vigna angularis var. angularis</name>
    <dbReference type="NCBI Taxonomy" id="157739"/>
    <lineage>
        <taxon>Eukaryota</taxon>
        <taxon>Viridiplantae</taxon>
        <taxon>Streptophyta</taxon>
        <taxon>Embryophyta</taxon>
        <taxon>Tracheophyta</taxon>
        <taxon>Spermatophyta</taxon>
        <taxon>Magnoliopsida</taxon>
        <taxon>eudicotyledons</taxon>
        <taxon>Gunneridae</taxon>
        <taxon>Pentapetalae</taxon>
        <taxon>rosids</taxon>
        <taxon>fabids</taxon>
        <taxon>Fabales</taxon>
        <taxon>Fabaceae</taxon>
        <taxon>Papilionoideae</taxon>
        <taxon>50 kb inversion clade</taxon>
        <taxon>NPAAA clade</taxon>
        <taxon>indigoferoid/millettioid clade</taxon>
        <taxon>Phaseoleae</taxon>
        <taxon>Vigna</taxon>
    </lineage>
</organism>
<dbReference type="GO" id="GO:0008289">
    <property type="term" value="F:lipid binding"/>
    <property type="evidence" value="ECO:0007669"/>
    <property type="project" value="UniProtKB-KW"/>
</dbReference>
<comment type="similarity">
    <text evidence="11">Belongs to the plant CAR protein family.</text>
</comment>
<evidence type="ECO:0000256" key="11">
    <source>
        <dbReference type="ARBA" id="ARBA00024037"/>
    </source>
</evidence>
<dbReference type="Gene3D" id="2.60.40.150">
    <property type="entry name" value="C2 domain"/>
    <property type="match status" value="1"/>
</dbReference>
<accession>A0A0S3RA75</accession>
<dbReference type="Pfam" id="PF00168">
    <property type="entry name" value="C2"/>
    <property type="match status" value="2"/>
</dbReference>
<evidence type="ECO:0000256" key="5">
    <source>
        <dbReference type="ARBA" id="ARBA00022682"/>
    </source>
</evidence>
<evidence type="ECO:0000256" key="8">
    <source>
        <dbReference type="ARBA" id="ARBA00023121"/>
    </source>
</evidence>
<evidence type="ECO:0000256" key="10">
    <source>
        <dbReference type="ARBA" id="ARBA00023242"/>
    </source>
</evidence>
<dbReference type="EMBL" id="AP015034">
    <property type="protein sequence ID" value="BAT77295.1"/>
    <property type="molecule type" value="Genomic_DNA"/>
</dbReference>
<evidence type="ECO:0000256" key="6">
    <source>
        <dbReference type="ARBA" id="ARBA00022723"/>
    </source>
</evidence>
<dbReference type="InterPro" id="IPR044562">
    <property type="entry name" value="CAR1-11"/>
</dbReference>
<protein>
    <recommendedName>
        <fullName evidence="12">C2 domain-containing protein</fullName>
    </recommendedName>
</protein>
<dbReference type="AlphaFoldDB" id="A0A0S3RA75"/>
<keyword evidence="6" id="KW-0479">Metal-binding</keyword>
<evidence type="ECO:0000256" key="2">
    <source>
        <dbReference type="ARBA" id="ARBA00004236"/>
    </source>
</evidence>
<evidence type="ECO:0000259" key="12">
    <source>
        <dbReference type="PROSITE" id="PS50004"/>
    </source>
</evidence>
<dbReference type="InterPro" id="IPR000008">
    <property type="entry name" value="C2_dom"/>
</dbReference>
<evidence type="ECO:0000256" key="1">
    <source>
        <dbReference type="ARBA" id="ARBA00004123"/>
    </source>
</evidence>
<dbReference type="GO" id="GO:0046872">
    <property type="term" value="F:metal ion binding"/>
    <property type="evidence" value="ECO:0007669"/>
    <property type="project" value="UniProtKB-KW"/>
</dbReference>
<proteinExistence type="inferred from homology"/>
<dbReference type="PROSITE" id="PS50004">
    <property type="entry name" value="C2"/>
    <property type="match status" value="1"/>
</dbReference>
<dbReference type="GO" id="GO:0005634">
    <property type="term" value="C:nucleus"/>
    <property type="evidence" value="ECO:0007669"/>
    <property type="project" value="UniProtKB-SubCell"/>
</dbReference>
<evidence type="ECO:0000256" key="9">
    <source>
        <dbReference type="ARBA" id="ARBA00023136"/>
    </source>
</evidence>
<dbReference type="InterPro" id="IPR035892">
    <property type="entry name" value="C2_domain_sf"/>
</dbReference>
<dbReference type="SMART" id="SM00239">
    <property type="entry name" value="C2"/>
    <property type="match status" value="1"/>
</dbReference>
<keyword evidence="10" id="KW-0539">Nucleus</keyword>
<evidence type="ECO:0000256" key="3">
    <source>
        <dbReference type="ARBA" id="ARBA00022468"/>
    </source>
</evidence>
<name>A0A0S3RA75_PHAAN</name>
<reference evidence="13 14" key="1">
    <citation type="journal article" date="2015" name="Sci. Rep.">
        <title>The power of single molecule real-time sequencing technology in the de novo assembly of a eukaryotic genome.</title>
        <authorList>
            <person name="Sakai H."/>
            <person name="Naito K."/>
            <person name="Ogiso-Tanaka E."/>
            <person name="Takahashi Y."/>
            <person name="Iseki K."/>
            <person name="Muto C."/>
            <person name="Satou K."/>
            <person name="Teruya K."/>
            <person name="Shiroma A."/>
            <person name="Shimoji M."/>
            <person name="Hirano T."/>
            <person name="Itoh T."/>
            <person name="Kaga A."/>
            <person name="Tomooka N."/>
        </authorList>
    </citation>
    <scope>NUCLEOTIDE SEQUENCE [LARGE SCALE GENOMIC DNA]</scope>
    <source>
        <strain evidence="14">cv. Shumari</strain>
    </source>
</reference>
<keyword evidence="9" id="KW-0472">Membrane</keyword>
<evidence type="ECO:0000256" key="7">
    <source>
        <dbReference type="ARBA" id="ARBA00022837"/>
    </source>
</evidence>
<dbReference type="OrthoDB" id="270970at2759"/>
<keyword evidence="14" id="KW-1185">Reference proteome</keyword>
<evidence type="ECO:0000313" key="13">
    <source>
        <dbReference type="EMBL" id="BAT77295.1"/>
    </source>
</evidence>
<keyword evidence="5" id="KW-0938">Abscisic acid signaling pathway</keyword>
<keyword evidence="8" id="KW-0446">Lipid-binding</keyword>
<dbReference type="SUPFAM" id="SSF49562">
    <property type="entry name" value="C2 domain (Calcium/lipid-binding domain, CaLB)"/>
    <property type="match status" value="1"/>
</dbReference>
<dbReference type="GO" id="GO:0005096">
    <property type="term" value="F:GTPase activator activity"/>
    <property type="evidence" value="ECO:0007669"/>
    <property type="project" value="UniProtKB-KW"/>
</dbReference>
<keyword evidence="7" id="KW-0106">Calcium</keyword>
<comment type="subcellular location">
    <subcellularLocation>
        <location evidence="2">Cell membrane</location>
    </subcellularLocation>
    <subcellularLocation>
        <location evidence="1">Nucleus</location>
    </subcellularLocation>
</comment>
<dbReference type="PANTHER" id="PTHR45933:SF6">
    <property type="entry name" value="PROTEIN C2-DOMAIN ABA-RELATED 11"/>
    <property type="match status" value="1"/>
</dbReference>
<feature type="domain" description="C2" evidence="12">
    <location>
        <begin position="1"/>
        <end position="136"/>
    </location>
</feature>
<evidence type="ECO:0000256" key="4">
    <source>
        <dbReference type="ARBA" id="ARBA00022475"/>
    </source>
</evidence>
<dbReference type="GO" id="GO:0009738">
    <property type="term" value="P:abscisic acid-activated signaling pathway"/>
    <property type="evidence" value="ECO:0007669"/>
    <property type="project" value="UniProtKB-KW"/>
</dbReference>
<evidence type="ECO:0000313" key="14">
    <source>
        <dbReference type="Proteomes" id="UP000291084"/>
    </source>
</evidence>
<dbReference type="Proteomes" id="UP000291084">
    <property type="component" value="Chromosome 1"/>
</dbReference>
<dbReference type="GO" id="GO:0005886">
    <property type="term" value="C:plasma membrane"/>
    <property type="evidence" value="ECO:0007669"/>
    <property type="project" value="UniProtKB-SubCell"/>
</dbReference>